<dbReference type="Pfam" id="PF12229">
    <property type="entry name" value="PG_binding_4"/>
    <property type="match status" value="1"/>
</dbReference>
<dbReference type="EMBL" id="MEUI01000045">
    <property type="protein sequence ID" value="OGC32805.1"/>
    <property type="molecule type" value="Genomic_DNA"/>
</dbReference>
<organism evidence="2 3">
    <name type="scientific">candidate division WOR-1 bacterium RIFOXYC2_FULL_41_25</name>
    <dbReference type="NCBI Taxonomy" id="1802586"/>
    <lineage>
        <taxon>Bacteria</taxon>
        <taxon>Bacillati</taxon>
        <taxon>Saganbacteria</taxon>
    </lineage>
</organism>
<dbReference type="PANTHER" id="PTHR35788:SF1">
    <property type="entry name" value="EXPORTED PROTEIN"/>
    <property type="match status" value="1"/>
</dbReference>
<evidence type="ECO:0000259" key="1">
    <source>
        <dbReference type="Pfam" id="PF12229"/>
    </source>
</evidence>
<dbReference type="Pfam" id="PF04294">
    <property type="entry name" value="VanW"/>
    <property type="match status" value="1"/>
</dbReference>
<dbReference type="PANTHER" id="PTHR35788">
    <property type="entry name" value="EXPORTED PROTEIN-RELATED"/>
    <property type="match status" value="1"/>
</dbReference>
<dbReference type="InterPro" id="IPR022029">
    <property type="entry name" value="YoaR-like_PG-bd"/>
</dbReference>
<proteinExistence type="predicted"/>
<sequence length="452" mass="50600">MNRLFKIFAFLALASFLVAVSFLSFDYLVTQDAFPGKTYISNVNISFLSKEQALEKINKGALSSLFSPLITLEADNALYSFAPEDLGITALYQRSVEQAFNATHQGKYFNDLISRLTKKGRFVSPLAIDIDLAELERVITALAPKIASVSREARVNFLEKTGEYSIEAEDFGRKLKIKESVTAINEALLRGEKNIKLVIDYTYPRITAEDLRENPPVYLLATYTTYYGKHDFPNRIHNIKLVASWIDGKLLMPGDRFSVANALGKVTKERGFKEAYVIMKGELIPLLGGGSCQIATTLYNAVSLADLKVLQRHNHSFYFNIYPLGRDATVFAPHLDFKFENDTQQPILIKASATKWRLSFSVYGTPSGKSVAFSSAKVFGKNNGEGKDRPMSLKKVIAGDLPFRTEVTRTVSGQDGEIIKEEKIISYYKLYGDKDNVPIRRPSSERSDLSIL</sequence>
<dbReference type="AlphaFoldDB" id="A0A1F4TJB2"/>
<comment type="caution">
    <text evidence="2">The sequence shown here is derived from an EMBL/GenBank/DDBJ whole genome shotgun (WGS) entry which is preliminary data.</text>
</comment>
<evidence type="ECO:0000313" key="3">
    <source>
        <dbReference type="Proteomes" id="UP000177309"/>
    </source>
</evidence>
<gene>
    <name evidence="2" type="ORF">A2462_07190</name>
</gene>
<evidence type="ECO:0000313" key="2">
    <source>
        <dbReference type="EMBL" id="OGC32805.1"/>
    </source>
</evidence>
<reference evidence="2 3" key="1">
    <citation type="journal article" date="2016" name="Nat. Commun.">
        <title>Thousands of microbial genomes shed light on interconnected biogeochemical processes in an aquifer system.</title>
        <authorList>
            <person name="Anantharaman K."/>
            <person name="Brown C.T."/>
            <person name="Hug L.A."/>
            <person name="Sharon I."/>
            <person name="Castelle C.J."/>
            <person name="Probst A.J."/>
            <person name="Thomas B.C."/>
            <person name="Singh A."/>
            <person name="Wilkins M.J."/>
            <person name="Karaoz U."/>
            <person name="Brodie E.L."/>
            <person name="Williams K.H."/>
            <person name="Hubbard S.S."/>
            <person name="Banfield J.F."/>
        </authorList>
    </citation>
    <scope>NUCLEOTIDE SEQUENCE [LARGE SCALE GENOMIC DNA]</scope>
</reference>
<dbReference type="InterPro" id="IPR007391">
    <property type="entry name" value="Vancomycin_resist_VanW"/>
</dbReference>
<accession>A0A1F4TJB2</accession>
<protein>
    <recommendedName>
        <fullName evidence="1">YoaR-like putative peptidoglycan binding domain-containing protein</fullName>
    </recommendedName>
</protein>
<dbReference type="InterPro" id="IPR052913">
    <property type="entry name" value="Glycopeptide_resist_protein"/>
</dbReference>
<feature type="domain" description="YoaR-like putative peptidoglycan binding" evidence="1">
    <location>
        <begin position="79"/>
        <end position="193"/>
    </location>
</feature>
<name>A0A1F4TJB2_UNCSA</name>
<dbReference type="Proteomes" id="UP000177309">
    <property type="component" value="Unassembled WGS sequence"/>
</dbReference>